<protein>
    <submittedName>
        <fullName evidence="2">Uncharacterized protein</fullName>
    </submittedName>
</protein>
<feature type="compositionally biased region" description="Polar residues" evidence="1">
    <location>
        <begin position="111"/>
        <end position="138"/>
    </location>
</feature>
<organism evidence="2 3">
    <name type="scientific">Fonsecaea nubica</name>
    <dbReference type="NCBI Taxonomy" id="856822"/>
    <lineage>
        <taxon>Eukaryota</taxon>
        <taxon>Fungi</taxon>
        <taxon>Dikarya</taxon>
        <taxon>Ascomycota</taxon>
        <taxon>Pezizomycotina</taxon>
        <taxon>Eurotiomycetes</taxon>
        <taxon>Chaetothyriomycetidae</taxon>
        <taxon>Chaetothyriales</taxon>
        <taxon>Herpotrichiellaceae</taxon>
        <taxon>Fonsecaea</taxon>
    </lineage>
</organism>
<dbReference type="GeneID" id="34583959"/>
<comment type="caution">
    <text evidence="2">The sequence shown here is derived from an EMBL/GenBank/DDBJ whole genome shotgun (WGS) entry which is preliminary data.</text>
</comment>
<feature type="compositionally biased region" description="Acidic residues" evidence="1">
    <location>
        <begin position="57"/>
        <end position="70"/>
    </location>
</feature>
<feature type="region of interest" description="Disordered" evidence="1">
    <location>
        <begin position="194"/>
        <end position="215"/>
    </location>
</feature>
<dbReference type="AlphaFoldDB" id="A0A178DFK1"/>
<accession>A0A178DFK1</accession>
<reference evidence="2 3" key="1">
    <citation type="submission" date="2016-03" db="EMBL/GenBank/DDBJ databases">
        <title>The draft genome sequence of Fonsecaea nubica causative agent of cutaneous subcutaneous infection in human host.</title>
        <authorList>
            <person name="Costa F."/>
            <person name="Sybren D.H."/>
            <person name="Raittz R.T."/>
            <person name="Weiss V.A."/>
            <person name="Leao A.C."/>
            <person name="Gomes R."/>
            <person name="De Souza E.M."/>
            <person name="Pedrosa F.O."/>
            <person name="Steffens M.B."/>
            <person name="Bombassaro A."/>
            <person name="Tadra-Sfeir M.Z."/>
            <person name="Moreno L.F."/>
            <person name="Najafzadeh M.J."/>
            <person name="Felipe M.S."/>
            <person name="Teixeira M."/>
            <person name="Sun J."/>
            <person name="Xi L."/>
            <person name="Castro M.A."/>
            <person name="Vicente V.A."/>
        </authorList>
    </citation>
    <scope>NUCLEOTIDE SEQUENCE [LARGE SCALE GENOMIC DNA]</scope>
    <source>
        <strain evidence="2 3">CBS 269.64</strain>
    </source>
</reference>
<keyword evidence="3" id="KW-1185">Reference proteome</keyword>
<sequence>MPWLASSSVRRPDKPIHIDPPITHYGNHPDSIWRSSICFPRNFEKLLQRSSRGSLEEASEDEDKADEEGELYQTPFSEPPNEEIQNHNGSVIQQTVFPENGIGPITPPPVRQSSCDATNTSTAVKNTRAEQVNRQSAIPNDRPSTPGELANTSLTRLSPIEGMTRGPDTSSAANFPYVNSFTEEHHCVETATDGARPLAKQARGPSRRSRQKRYAKLKEEMKRLSHASSRYKRNWTVWPQEVRWK</sequence>
<evidence type="ECO:0000313" key="2">
    <source>
        <dbReference type="EMBL" id="OAL40114.1"/>
    </source>
</evidence>
<evidence type="ECO:0000256" key="1">
    <source>
        <dbReference type="SAM" id="MobiDB-lite"/>
    </source>
</evidence>
<evidence type="ECO:0000313" key="3">
    <source>
        <dbReference type="Proteomes" id="UP000185904"/>
    </source>
</evidence>
<name>A0A178DFK1_9EURO</name>
<dbReference type="Proteomes" id="UP000185904">
    <property type="component" value="Unassembled WGS sequence"/>
</dbReference>
<proteinExistence type="predicted"/>
<dbReference type="RefSeq" id="XP_022505126.1">
    <property type="nucleotide sequence ID" value="XM_022638843.1"/>
</dbReference>
<feature type="region of interest" description="Disordered" evidence="1">
    <location>
        <begin position="1"/>
        <end position="27"/>
    </location>
</feature>
<feature type="compositionally biased region" description="Basic residues" evidence="1">
    <location>
        <begin position="205"/>
        <end position="215"/>
    </location>
</feature>
<feature type="region of interest" description="Disordered" evidence="1">
    <location>
        <begin position="103"/>
        <end position="151"/>
    </location>
</feature>
<gene>
    <name evidence="2" type="ORF">AYO20_00532</name>
</gene>
<dbReference type="OrthoDB" id="5327532at2759"/>
<dbReference type="EMBL" id="LVCJ01000002">
    <property type="protein sequence ID" value="OAL40114.1"/>
    <property type="molecule type" value="Genomic_DNA"/>
</dbReference>
<feature type="region of interest" description="Disordered" evidence="1">
    <location>
        <begin position="49"/>
        <end position="81"/>
    </location>
</feature>